<evidence type="ECO:0000313" key="1">
    <source>
        <dbReference type="EMBL" id="OGY18238.1"/>
    </source>
</evidence>
<proteinExistence type="predicted"/>
<organism evidence="1 2">
    <name type="scientific">Candidatus Chisholmbacteria bacterium RIFCSPHIGHO2_01_FULL_52_32</name>
    <dbReference type="NCBI Taxonomy" id="1797591"/>
    <lineage>
        <taxon>Bacteria</taxon>
        <taxon>Candidatus Chisholmiibacteriota</taxon>
    </lineage>
</organism>
<accession>A0A1G1VS54</accession>
<evidence type="ECO:0000313" key="2">
    <source>
        <dbReference type="Proteomes" id="UP000179233"/>
    </source>
</evidence>
<dbReference type="EMBL" id="MHCJ01000003">
    <property type="protein sequence ID" value="OGY18238.1"/>
    <property type="molecule type" value="Genomic_DNA"/>
</dbReference>
<dbReference type="Pfam" id="PF03692">
    <property type="entry name" value="CxxCxxCC"/>
    <property type="match status" value="1"/>
</dbReference>
<dbReference type="Proteomes" id="UP000179233">
    <property type="component" value="Unassembled WGS sequence"/>
</dbReference>
<protein>
    <recommendedName>
        <fullName evidence="3">Fe-S oxidoreductase</fullName>
    </recommendedName>
</protein>
<comment type="caution">
    <text evidence="1">The sequence shown here is derived from an EMBL/GenBank/DDBJ whole genome shotgun (WGS) entry which is preliminary data.</text>
</comment>
<name>A0A1G1VS54_9BACT</name>
<gene>
    <name evidence="1" type="ORF">A2786_01830</name>
</gene>
<reference evidence="1 2" key="1">
    <citation type="journal article" date="2016" name="Nat. Commun.">
        <title>Thousands of microbial genomes shed light on interconnected biogeochemical processes in an aquifer system.</title>
        <authorList>
            <person name="Anantharaman K."/>
            <person name="Brown C.T."/>
            <person name="Hug L.A."/>
            <person name="Sharon I."/>
            <person name="Castelle C.J."/>
            <person name="Probst A.J."/>
            <person name="Thomas B.C."/>
            <person name="Singh A."/>
            <person name="Wilkins M.J."/>
            <person name="Karaoz U."/>
            <person name="Brodie E.L."/>
            <person name="Williams K.H."/>
            <person name="Hubbard S.S."/>
            <person name="Banfield J.F."/>
        </authorList>
    </citation>
    <scope>NUCLEOTIDE SEQUENCE [LARGE SCALE GENOMIC DNA]</scope>
</reference>
<sequence>MSAERNICKEAGCQALCCHNTPINMSQEEFGRFLPQGFQAQEVSHEASQVISEIAQTLSTQAVVYTRIDKRVSVQLVGACPNLDQQTYNCDIHEQIPNACKLFRRGDFNCTSVREQHGLSAVDSHFNE</sequence>
<dbReference type="AlphaFoldDB" id="A0A1G1VS54"/>
<evidence type="ECO:0008006" key="3">
    <source>
        <dbReference type="Google" id="ProtNLM"/>
    </source>
</evidence>
<dbReference type="InterPro" id="IPR005358">
    <property type="entry name" value="Puta_zinc/iron-chelating_dom"/>
</dbReference>